<protein>
    <submittedName>
        <fullName evidence="2">Uncharacterized protein</fullName>
    </submittedName>
</protein>
<keyword evidence="3" id="KW-1185">Reference proteome</keyword>
<dbReference type="Gene3D" id="1.20.58.340">
    <property type="entry name" value="Magnesium transport protein CorA, transmembrane region"/>
    <property type="match status" value="1"/>
</dbReference>
<keyword evidence="1" id="KW-1133">Transmembrane helix</keyword>
<accession>A0A8E2FDP6</accession>
<evidence type="ECO:0000313" key="2">
    <source>
        <dbReference type="EMBL" id="OCL15159.1"/>
    </source>
</evidence>
<organism evidence="2 3">
    <name type="scientific">Glonium stellatum</name>
    <dbReference type="NCBI Taxonomy" id="574774"/>
    <lineage>
        <taxon>Eukaryota</taxon>
        <taxon>Fungi</taxon>
        <taxon>Dikarya</taxon>
        <taxon>Ascomycota</taxon>
        <taxon>Pezizomycotina</taxon>
        <taxon>Dothideomycetes</taxon>
        <taxon>Pleosporomycetidae</taxon>
        <taxon>Gloniales</taxon>
        <taxon>Gloniaceae</taxon>
        <taxon>Glonium</taxon>
    </lineage>
</organism>
<evidence type="ECO:0000313" key="3">
    <source>
        <dbReference type="Proteomes" id="UP000250140"/>
    </source>
</evidence>
<sequence length="359" mass="41476">MLNLMFKVDMRRGAYVMFLCRYNVIKMRMKSLMLAQGLIGEGKGSLGATKEKNLAKLINSHRESLLENPMRLIGLLFELCEHRVRLDFSTTCKEILRTEGMLAVTRRAYWLQKEGIEIGSTNYRDVNARLYSNQIEVARTHARCTILKAFGSEVRVILVDMGSHSNHDGQTPNYSMIKAEKEVENTIRRLQVDLSETEYAQRRVESQFSILYNLIGQHDSHLSYQVAAAARRDSLTMKTISVLTMSFLPATFISTVFSTTIFDFQNWAQDGQRVVSLGWWIYLLCCVVLTALVFGLWYFWGLRNEKQPHSEKQSVGLDRALEQDEIYEHETLRFYKIRDSALKVYGELYTTTTISKEVR</sequence>
<dbReference type="OrthoDB" id="5427271at2759"/>
<keyword evidence="1" id="KW-0472">Membrane</keyword>
<dbReference type="EMBL" id="KV748481">
    <property type="protein sequence ID" value="OCL15159.1"/>
    <property type="molecule type" value="Genomic_DNA"/>
</dbReference>
<evidence type="ECO:0000256" key="1">
    <source>
        <dbReference type="SAM" id="Phobius"/>
    </source>
</evidence>
<gene>
    <name evidence="2" type="ORF">AOQ84DRAFT_435183</name>
</gene>
<name>A0A8E2FDP6_9PEZI</name>
<dbReference type="Proteomes" id="UP000250140">
    <property type="component" value="Unassembled WGS sequence"/>
</dbReference>
<feature type="transmembrane region" description="Helical" evidence="1">
    <location>
        <begin position="279"/>
        <end position="300"/>
    </location>
</feature>
<dbReference type="AlphaFoldDB" id="A0A8E2FDP6"/>
<keyword evidence="1" id="KW-0812">Transmembrane</keyword>
<reference evidence="2 3" key="1">
    <citation type="journal article" date="2016" name="Nat. Commun.">
        <title>Ectomycorrhizal ecology is imprinted in the genome of the dominant symbiotic fungus Cenococcum geophilum.</title>
        <authorList>
            <consortium name="DOE Joint Genome Institute"/>
            <person name="Peter M."/>
            <person name="Kohler A."/>
            <person name="Ohm R.A."/>
            <person name="Kuo A."/>
            <person name="Krutzmann J."/>
            <person name="Morin E."/>
            <person name="Arend M."/>
            <person name="Barry K.W."/>
            <person name="Binder M."/>
            <person name="Choi C."/>
            <person name="Clum A."/>
            <person name="Copeland A."/>
            <person name="Grisel N."/>
            <person name="Haridas S."/>
            <person name="Kipfer T."/>
            <person name="LaButti K."/>
            <person name="Lindquist E."/>
            <person name="Lipzen A."/>
            <person name="Maire R."/>
            <person name="Meier B."/>
            <person name="Mihaltcheva S."/>
            <person name="Molinier V."/>
            <person name="Murat C."/>
            <person name="Poggeler S."/>
            <person name="Quandt C.A."/>
            <person name="Sperisen C."/>
            <person name="Tritt A."/>
            <person name="Tisserant E."/>
            <person name="Crous P.W."/>
            <person name="Henrissat B."/>
            <person name="Nehls U."/>
            <person name="Egli S."/>
            <person name="Spatafora J.W."/>
            <person name="Grigoriev I.V."/>
            <person name="Martin F.M."/>
        </authorList>
    </citation>
    <scope>NUCLEOTIDE SEQUENCE [LARGE SCALE GENOMIC DNA]</scope>
    <source>
        <strain evidence="2 3">CBS 207.34</strain>
    </source>
</reference>
<proteinExistence type="predicted"/>